<sequence length="370" mass="39723">MNEDGTLTFSEADLLQHASDADGDDLTVMVDNYYGNDGIFTHNDDGTFTFAPNENFNGDLSINYAVTDGEAISEAQINITVEEVNDPPVVGSTAYSVNEDGEITISQEQLLANATDIEGDDLTASNLTVSGNANVVGNDDGSFTIVPDADFNGDIDISFDVTDGTDTVQATADLTVNPVNDLPQPQDQSFTIQEDGYLTFTDSDLLENAVDIDGDDLTVEDVTYTGTDGILTDNGDGTYSFAPNENFNGDVNFSFDVSDGTETVSANVAVEVTSVDDAPTVEGNLAYTVDEDGEITLSKNSFFRMRVISKAMNSQRPTLALMVMLQSQPMMMAHLLSRLMRIGMVISTSALILLMATTLFNPLQTLRSTQ</sequence>
<accession>A0ABQ0JPI4</accession>
<feature type="domain" description="Cadherin-like" evidence="2">
    <location>
        <begin position="179"/>
        <end position="273"/>
    </location>
</feature>
<dbReference type="InterPro" id="IPR041690">
    <property type="entry name" value="Cadherin_5"/>
</dbReference>
<feature type="domain" description="Cadherin-like" evidence="2">
    <location>
        <begin position="1"/>
        <end position="82"/>
    </location>
</feature>
<organism evidence="3 4">
    <name type="scientific">Vibrio variabilis</name>
    <dbReference type="NCBI Taxonomy" id="990271"/>
    <lineage>
        <taxon>Bacteria</taxon>
        <taxon>Pseudomonadati</taxon>
        <taxon>Pseudomonadota</taxon>
        <taxon>Gammaproteobacteria</taxon>
        <taxon>Vibrionales</taxon>
        <taxon>Vibrionaceae</taxon>
        <taxon>Vibrio</taxon>
    </lineage>
</organism>
<comment type="caution">
    <text evidence="3">The sequence shown here is derived from an EMBL/GenBank/DDBJ whole genome shotgun (WGS) entry which is preliminary data.</text>
</comment>
<dbReference type="EMBL" id="BBMS01000105">
    <property type="protein sequence ID" value="GAL30672.1"/>
    <property type="molecule type" value="Genomic_DNA"/>
</dbReference>
<evidence type="ECO:0000256" key="1">
    <source>
        <dbReference type="SAM" id="Phobius"/>
    </source>
</evidence>
<feature type="transmembrane region" description="Helical" evidence="1">
    <location>
        <begin position="339"/>
        <end position="360"/>
    </location>
</feature>
<protein>
    <submittedName>
        <fullName evidence="3">T1SS secreted agglutinin RTX</fullName>
    </submittedName>
</protein>
<name>A0ABQ0JPI4_9VIBR</name>
<evidence type="ECO:0000259" key="2">
    <source>
        <dbReference type="Pfam" id="PF17892"/>
    </source>
</evidence>
<dbReference type="NCBIfam" id="NF012211">
    <property type="entry name" value="tand_rpt_95"/>
    <property type="match status" value="3"/>
</dbReference>
<dbReference type="Gene3D" id="2.60.40.2810">
    <property type="match status" value="1"/>
</dbReference>
<reference evidence="4" key="1">
    <citation type="submission" date="2014-09" db="EMBL/GenBank/DDBJ databases">
        <title>Vibrio variabilis JCM 19239. (C206) whole genome shotgun sequence.</title>
        <authorList>
            <person name="Sawabe T."/>
            <person name="Meirelles P."/>
            <person name="Nakanishi M."/>
            <person name="Sayaka M."/>
            <person name="Hattori M."/>
            <person name="Ohkuma M."/>
        </authorList>
    </citation>
    <scope>NUCLEOTIDE SEQUENCE [LARGE SCALE GENOMIC DNA]</scope>
    <source>
        <strain evidence="4">JCM 19239</strain>
    </source>
</reference>
<keyword evidence="1" id="KW-0472">Membrane</keyword>
<keyword evidence="1" id="KW-0812">Transmembrane</keyword>
<feature type="domain" description="Cadherin-like" evidence="2">
    <location>
        <begin position="84"/>
        <end position="177"/>
    </location>
</feature>
<gene>
    <name evidence="3" type="ORF">JCM19239_4757</name>
</gene>
<keyword evidence="4" id="KW-1185">Reference proteome</keyword>
<proteinExistence type="predicted"/>
<keyword evidence="1" id="KW-1133">Transmembrane helix</keyword>
<evidence type="ECO:0000313" key="3">
    <source>
        <dbReference type="EMBL" id="GAL30672.1"/>
    </source>
</evidence>
<dbReference type="Pfam" id="PF17892">
    <property type="entry name" value="Cadherin_5"/>
    <property type="match status" value="3"/>
</dbReference>
<evidence type="ECO:0000313" key="4">
    <source>
        <dbReference type="Proteomes" id="UP000029223"/>
    </source>
</evidence>
<dbReference type="Proteomes" id="UP000029223">
    <property type="component" value="Unassembled WGS sequence"/>
</dbReference>